<keyword evidence="1" id="KW-1015">Disulfide bond</keyword>
<dbReference type="PANTHER" id="PTHR24255">
    <property type="entry name" value="COMPLEMENT COMPONENT 1, S SUBCOMPONENT-RELATED"/>
    <property type="match status" value="1"/>
</dbReference>
<proteinExistence type="predicted"/>
<dbReference type="GO" id="GO:0004252">
    <property type="term" value="F:serine-type endopeptidase activity"/>
    <property type="evidence" value="ECO:0007669"/>
    <property type="project" value="TreeGrafter"/>
</dbReference>
<dbReference type="PANTHER" id="PTHR24255:SF31">
    <property type="entry name" value="CUBILIN-LIKE PROTEIN"/>
    <property type="match status" value="1"/>
</dbReference>
<evidence type="ECO:0000259" key="3">
    <source>
        <dbReference type="PROSITE" id="PS01180"/>
    </source>
</evidence>
<evidence type="ECO:0000256" key="2">
    <source>
        <dbReference type="PROSITE-ProRule" id="PRU00059"/>
    </source>
</evidence>
<dbReference type="AlphaFoldDB" id="A0AAN8WXJ1"/>
<feature type="domain" description="CUB" evidence="3">
    <location>
        <begin position="100"/>
        <end position="143"/>
    </location>
</feature>
<evidence type="ECO:0000313" key="5">
    <source>
        <dbReference type="Proteomes" id="UP001381693"/>
    </source>
</evidence>
<keyword evidence="5" id="KW-1185">Reference proteome</keyword>
<comment type="caution">
    <text evidence="2">Lacks conserved residue(s) required for the propagation of feature annotation.</text>
</comment>
<dbReference type="EMBL" id="JAXCGZ010017348">
    <property type="protein sequence ID" value="KAK7068254.1"/>
    <property type="molecule type" value="Genomic_DNA"/>
</dbReference>
<dbReference type="InterPro" id="IPR000859">
    <property type="entry name" value="CUB_dom"/>
</dbReference>
<evidence type="ECO:0000256" key="1">
    <source>
        <dbReference type="ARBA" id="ARBA00023157"/>
    </source>
</evidence>
<dbReference type="Proteomes" id="UP001381693">
    <property type="component" value="Unassembled WGS sequence"/>
</dbReference>
<dbReference type="Gene3D" id="2.60.120.290">
    <property type="entry name" value="Spermadhesin, CUB domain"/>
    <property type="match status" value="1"/>
</dbReference>
<sequence>MYTYWYSKNKSSSERNNLEQETEEEAGCKGDTLTINGVEHCGRYRRGQTALFEFPSSILNVEFKSGATHGASGFLLLGRQEKSCRQPRSLGKALVSTVPCDRRIDSATFELQSPGYPTEYEHNVECHYIIARGDGVCGVQLQV</sequence>
<accession>A0AAN8WXJ1</accession>
<dbReference type="GO" id="GO:0005615">
    <property type="term" value="C:extracellular space"/>
    <property type="evidence" value="ECO:0007669"/>
    <property type="project" value="TreeGrafter"/>
</dbReference>
<protein>
    <recommendedName>
        <fullName evidence="3">CUB domain-containing protein</fullName>
    </recommendedName>
</protein>
<gene>
    <name evidence="4" type="ORF">SK128_000891</name>
</gene>
<organism evidence="4 5">
    <name type="scientific">Halocaridina rubra</name>
    <name type="common">Hawaiian red shrimp</name>
    <dbReference type="NCBI Taxonomy" id="373956"/>
    <lineage>
        <taxon>Eukaryota</taxon>
        <taxon>Metazoa</taxon>
        <taxon>Ecdysozoa</taxon>
        <taxon>Arthropoda</taxon>
        <taxon>Crustacea</taxon>
        <taxon>Multicrustacea</taxon>
        <taxon>Malacostraca</taxon>
        <taxon>Eumalacostraca</taxon>
        <taxon>Eucarida</taxon>
        <taxon>Decapoda</taxon>
        <taxon>Pleocyemata</taxon>
        <taxon>Caridea</taxon>
        <taxon>Atyoidea</taxon>
        <taxon>Atyidae</taxon>
        <taxon>Halocaridina</taxon>
    </lineage>
</organism>
<dbReference type="InterPro" id="IPR035914">
    <property type="entry name" value="Sperma_CUB_dom_sf"/>
</dbReference>
<name>A0AAN8WXJ1_HALRR</name>
<dbReference type="Pfam" id="PF00431">
    <property type="entry name" value="CUB"/>
    <property type="match status" value="1"/>
</dbReference>
<dbReference type="PROSITE" id="PS01180">
    <property type="entry name" value="CUB"/>
    <property type="match status" value="1"/>
</dbReference>
<dbReference type="SUPFAM" id="SSF49854">
    <property type="entry name" value="Spermadhesin, CUB domain"/>
    <property type="match status" value="1"/>
</dbReference>
<evidence type="ECO:0000313" key="4">
    <source>
        <dbReference type="EMBL" id="KAK7068254.1"/>
    </source>
</evidence>
<comment type="caution">
    <text evidence="4">The sequence shown here is derived from an EMBL/GenBank/DDBJ whole genome shotgun (WGS) entry which is preliminary data.</text>
</comment>
<reference evidence="4 5" key="1">
    <citation type="submission" date="2023-11" db="EMBL/GenBank/DDBJ databases">
        <title>Halocaridina rubra genome assembly.</title>
        <authorList>
            <person name="Smith C."/>
        </authorList>
    </citation>
    <scope>NUCLEOTIDE SEQUENCE [LARGE SCALE GENOMIC DNA]</scope>
    <source>
        <strain evidence="4">EP-1</strain>
        <tissue evidence="4">Whole</tissue>
    </source>
</reference>